<comment type="similarity">
    <text evidence="3">Belongs to the misato family.</text>
</comment>
<dbReference type="Proteomes" id="UP000738359">
    <property type="component" value="Unassembled WGS sequence"/>
</dbReference>
<evidence type="ECO:0000259" key="5">
    <source>
        <dbReference type="Pfam" id="PF10644"/>
    </source>
</evidence>
<gene>
    <name evidence="7" type="primary">DML1_2</name>
    <name evidence="7" type="ORF">BGZ70_009979</name>
</gene>
<dbReference type="AlphaFoldDB" id="A0A9P6J034"/>
<feature type="domain" description="Misato Segment II tubulin-like" evidence="5">
    <location>
        <begin position="2"/>
        <end position="124"/>
    </location>
</feature>
<dbReference type="SUPFAM" id="SSF52490">
    <property type="entry name" value="Tubulin nucleotide-binding domain-like"/>
    <property type="match status" value="1"/>
</dbReference>
<keyword evidence="4" id="KW-0496">Mitochondrion</keyword>
<sequence length="556" mass="62689">MHEIVTLQFGHYANFVGTHFWNTQEAHFNYQQPGDEEETKPELVNHDCLYRIGMTNKGVETYTPRALIYDLKGGFGSIKKYKLYDSEPAQGQYNQTQDLSWDPSHMETYQEPAYQRSAYQQHLEDEEMGLATEADEDDVELNATNTWSDFNRVYFHPKSMVTISGYQMNSEFMPFDVFSYGRAAFTDTEKEKDTYDENLRLFTEECDQLQASPAWSISIGFQVLADVLNGWGGYATSYLEQLREDFPKATIVTYGLSDDQMRKTSTMKERQIGAVNETLAMTNLSTLSSLYVPVRAPSARQRAADGWSKNIRIDTSNRYHTSAFISAGIDSALLPCRLRRSPVFMADMIGSLNWRSITTVGTLSVGLPFPFGSSKLPELVGQRSPLLDLSTLKSDIDDKVFSQSVVLRGLETNQFAKYAVGTQYSPSDVVDNLLDTLAIEKSLGDTRISTPFKYPIPTSFPRFFQGLTPEGYQAFDRSPSNTREDGTSKVESVPTISRLAVSSTTRWHLQSLSDSVKRVDLRLLPQFEGDGPGGVSTDEFADAKETLLDMYDIYNE</sequence>
<organism evidence="7 8">
    <name type="scientific">Mortierella alpina</name>
    <name type="common">Oleaginous fungus</name>
    <name type="synonym">Mortierella renispora</name>
    <dbReference type="NCBI Taxonomy" id="64518"/>
    <lineage>
        <taxon>Eukaryota</taxon>
        <taxon>Fungi</taxon>
        <taxon>Fungi incertae sedis</taxon>
        <taxon>Mucoromycota</taxon>
        <taxon>Mortierellomycotina</taxon>
        <taxon>Mortierellomycetes</taxon>
        <taxon>Mortierellales</taxon>
        <taxon>Mortierellaceae</taxon>
        <taxon>Mortierella</taxon>
    </lineage>
</organism>
<dbReference type="PANTHER" id="PTHR13391:SF0">
    <property type="entry name" value="PROTEIN MISATO HOMOLOG 1"/>
    <property type="match status" value="1"/>
</dbReference>
<comment type="subcellular location">
    <subcellularLocation>
        <location evidence="2">Mitochondrion</location>
    </subcellularLocation>
</comment>
<dbReference type="OrthoDB" id="271881at2759"/>
<dbReference type="Pfam" id="PF10644">
    <property type="entry name" value="Misat_Tub_SegII"/>
    <property type="match status" value="1"/>
</dbReference>
<dbReference type="GO" id="GO:0005739">
    <property type="term" value="C:mitochondrion"/>
    <property type="evidence" value="ECO:0007669"/>
    <property type="project" value="UniProtKB-SubCell"/>
</dbReference>
<proteinExistence type="inferred from homology"/>
<comment type="caution">
    <text evidence="7">The sequence shown here is derived from an EMBL/GenBank/DDBJ whole genome shotgun (WGS) entry which is preliminary data.</text>
</comment>
<name>A0A9P6J034_MORAP</name>
<feature type="domain" description="DML1/Misato tubulin" evidence="6">
    <location>
        <begin position="145"/>
        <end position="338"/>
    </location>
</feature>
<dbReference type="InterPro" id="IPR036525">
    <property type="entry name" value="Tubulin/FtsZ_GTPase_sf"/>
</dbReference>
<dbReference type="Gene3D" id="3.40.50.1440">
    <property type="entry name" value="Tubulin/FtsZ, GTPase domain"/>
    <property type="match status" value="1"/>
</dbReference>
<dbReference type="InterPro" id="IPR019605">
    <property type="entry name" value="Misato_II_tubulin-like"/>
</dbReference>
<evidence type="ECO:0000313" key="8">
    <source>
        <dbReference type="Proteomes" id="UP000738359"/>
    </source>
</evidence>
<dbReference type="InterPro" id="IPR029209">
    <property type="entry name" value="DML1/Misato_tubulin"/>
</dbReference>
<evidence type="ECO:0000259" key="6">
    <source>
        <dbReference type="Pfam" id="PF14881"/>
    </source>
</evidence>
<reference evidence="7" key="1">
    <citation type="journal article" date="2020" name="Fungal Divers.">
        <title>Resolving the Mortierellaceae phylogeny through synthesis of multi-gene phylogenetics and phylogenomics.</title>
        <authorList>
            <person name="Vandepol N."/>
            <person name="Liber J."/>
            <person name="Desiro A."/>
            <person name="Na H."/>
            <person name="Kennedy M."/>
            <person name="Barry K."/>
            <person name="Grigoriev I.V."/>
            <person name="Miller A.N."/>
            <person name="O'Donnell K."/>
            <person name="Stajich J.E."/>
            <person name="Bonito G."/>
        </authorList>
    </citation>
    <scope>NUCLEOTIDE SEQUENCE</scope>
    <source>
        <strain evidence="7">CK1249</strain>
    </source>
</reference>
<protein>
    <submittedName>
        <fullName evidence="7">MtDNA inheritance, partitioning of the mitochondrial organelle</fullName>
    </submittedName>
</protein>
<accession>A0A9P6J034</accession>
<evidence type="ECO:0000256" key="3">
    <source>
        <dbReference type="ARBA" id="ARBA00008507"/>
    </source>
</evidence>
<evidence type="ECO:0000313" key="7">
    <source>
        <dbReference type="EMBL" id="KAF9956288.1"/>
    </source>
</evidence>
<comment type="function">
    <text evidence="1">Involved in the partitioning of the mitochondrial organelle and mitochondrial DNA (mtDNA) inheritance.</text>
</comment>
<dbReference type="Pfam" id="PF14881">
    <property type="entry name" value="Tubulin_3"/>
    <property type="match status" value="1"/>
</dbReference>
<evidence type="ECO:0000256" key="4">
    <source>
        <dbReference type="ARBA" id="ARBA00023128"/>
    </source>
</evidence>
<evidence type="ECO:0000256" key="1">
    <source>
        <dbReference type="ARBA" id="ARBA00003757"/>
    </source>
</evidence>
<dbReference type="InterPro" id="IPR049942">
    <property type="entry name" value="DML1/Misato"/>
</dbReference>
<dbReference type="CDD" id="cd06060">
    <property type="entry name" value="misato"/>
    <property type="match status" value="1"/>
</dbReference>
<dbReference type="GO" id="GO:0007005">
    <property type="term" value="P:mitochondrion organization"/>
    <property type="evidence" value="ECO:0007669"/>
    <property type="project" value="InterPro"/>
</dbReference>
<keyword evidence="8" id="KW-1185">Reference proteome</keyword>
<evidence type="ECO:0000256" key="2">
    <source>
        <dbReference type="ARBA" id="ARBA00004173"/>
    </source>
</evidence>
<dbReference type="EMBL" id="JAAAHY010000855">
    <property type="protein sequence ID" value="KAF9956288.1"/>
    <property type="molecule type" value="Genomic_DNA"/>
</dbReference>
<dbReference type="PANTHER" id="PTHR13391">
    <property type="entry name" value="MITOCHONDRIAL DISTRIBUTION REGULATOR MISATO"/>
    <property type="match status" value="1"/>
</dbReference>